<evidence type="ECO:0000313" key="2">
    <source>
        <dbReference type="EMBL" id="OHA16140.1"/>
    </source>
</evidence>
<dbReference type="EMBL" id="MHRA01000002">
    <property type="protein sequence ID" value="OHA16140.1"/>
    <property type="molecule type" value="Genomic_DNA"/>
</dbReference>
<keyword evidence="1" id="KW-0812">Transmembrane</keyword>
<proteinExistence type="predicted"/>
<name>A0A1G2LWZ1_9BACT</name>
<feature type="transmembrane region" description="Helical" evidence="1">
    <location>
        <begin position="14"/>
        <end position="35"/>
    </location>
</feature>
<keyword evidence="1" id="KW-0472">Membrane</keyword>
<evidence type="ECO:0000256" key="1">
    <source>
        <dbReference type="SAM" id="Phobius"/>
    </source>
</evidence>
<sequence>MDHREQKEIKIRPVVYLISGIIIGFMLSGILGFNISDISKKTSAPNSQSPNIIGENLPSFSESVVLPVKWGDIGKQMTESGVINAGELEKIYSQRGGLDEESKKLLYLANNGNLVIDSKNSALLLNLLWALGLGNKNPVLENGPMQEKQYGGAKNFASTGGWTLAKGDTMDHYSKHNFINLSPEQQALVEKISKTIYRPCCGNSTYFPDCNHGMAMLGLLELMASQGKSEAEMYKTALIVNSYWFPDNYRNIAKFMANSGVQWENVDPKEILGINYSSGQGYSDIVSKIQPVESSGGRGCGV</sequence>
<protein>
    <submittedName>
        <fullName evidence="2">Uncharacterized protein</fullName>
    </submittedName>
</protein>
<gene>
    <name evidence="2" type="ORF">A3A10_00360</name>
</gene>
<evidence type="ECO:0000313" key="3">
    <source>
        <dbReference type="Proteomes" id="UP000178116"/>
    </source>
</evidence>
<accession>A0A1G2LWZ1</accession>
<dbReference type="Proteomes" id="UP000178116">
    <property type="component" value="Unassembled WGS sequence"/>
</dbReference>
<keyword evidence="1" id="KW-1133">Transmembrane helix</keyword>
<comment type="caution">
    <text evidence="2">The sequence shown here is derived from an EMBL/GenBank/DDBJ whole genome shotgun (WGS) entry which is preliminary data.</text>
</comment>
<organism evidence="2 3">
    <name type="scientific">Candidatus Tagabacteria bacterium RIFCSPLOWO2_01_FULL_42_9</name>
    <dbReference type="NCBI Taxonomy" id="1802296"/>
    <lineage>
        <taxon>Bacteria</taxon>
        <taxon>Candidatus Tagaibacteriota</taxon>
    </lineage>
</organism>
<reference evidence="2 3" key="1">
    <citation type="journal article" date="2016" name="Nat. Commun.">
        <title>Thousands of microbial genomes shed light on interconnected biogeochemical processes in an aquifer system.</title>
        <authorList>
            <person name="Anantharaman K."/>
            <person name="Brown C.T."/>
            <person name="Hug L.A."/>
            <person name="Sharon I."/>
            <person name="Castelle C.J."/>
            <person name="Probst A.J."/>
            <person name="Thomas B.C."/>
            <person name="Singh A."/>
            <person name="Wilkins M.J."/>
            <person name="Karaoz U."/>
            <person name="Brodie E.L."/>
            <person name="Williams K.H."/>
            <person name="Hubbard S.S."/>
            <person name="Banfield J.F."/>
        </authorList>
    </citation>
    <scope>NUCLEOTIDE SEQUENCE [LARGE SCALE GENOMIC DNA]</scope>
</reference>
<dbReference type="AlphaFoldDB" id="A0A1G2LWZ1"/>